<dbReference type="PROSITE" id="PS51257">
    <property type="entry name" value="PROKAR_LIPOPROTEIN"/>
    <property type="match status" value="1"/>
</dbReference>
<feature type="region of interest" description="Disordered" evidence="1">
    <location>
        <begin position="19"/>
        <end position="55"/>
    </location>
</feature>
<evidence type="ECO:0000313" key="2">
    <source>
        <dbReference type="EMBL" id="MFC6953409.1"/>
    </source>
</evidence>
<keyword evidence="3" id="KW-1185">Reference proteome</keyword>
<evidence type="ECO:0008006" key="4">
    <source>
        <dbReference type="Google" id="ProtNLM"/>
    </source>
</evidence>
<evidence type="ECO:0000313" key="3">
    <source>
        <dbReference type="Proteomes" id="UP001596395"/>
    </source>
</evidence>
<proteinExistence type="predicted"/>
<accession>A0ABD5VIX3</accession>
<gene>
    <name evidence="2" type="ORF">ACFQGB_11095</name>
</gene>
<reference evidence="2 3" key="1">
    <citation type="journal article" date="2019" name="Int. J. Syst. Evol. Microbiol.">
        <title>The Global Catalogue of Microorganisms (GCM) 10K type strain sequencing project: providing services to taxonomists for standard genome sequencing and annotation.</title>
        <authorList>
            <consortium name="The Broad Institute Genomics Platform"/>
            <consortium name="The Broad Institute Genome Sequencing Center for Infectious Disease"/>
            <person name="Wu L."/>
            <person name="Ma J."/>
        </authorList>
    </citation>
    <scope>NUCLEOTIDE SEQUENCE [LARGE SCALE GENOMIC DNA]</scope>
    <source>
        <strain evidence="2 3">GX26</strain>
    </source>
</reference>
<evidence type="ECO:0000256" key="1">
    <source>
        <dbReference type="SAM" id="MobiDB-lite"/>
    </source>
</evidence>
<name>A0ABD5VIX3_9EURY</name>
<comment type="caution">
    <text evidence="2">The sequence shown here is derived from an EMBL/GenBank/DDBJ whole genome shotgun (WGS) entry which is preliminary data.</text>
</comment>
<sequence length="163" mass="17340">MARSRRAFAVGAALAVAGCTNGRKRRDDGAGDEDDASDAPAPVRDQPASKWGSEDPREWWATLPDLALVNDGDDGVTAYVAIYGPDWLEPRFRRTASLRAPVHGEPPARVAFSDVDVVGASGVLAVETADGLTGTQDWDGGGPRRGVVVHLFDDRIEFAVVAR</sequence>
<dbReference type="EMBL" id="JBHSXN010000002">
    <property type="protein sequence ID" value="MFC6953409.1"/>
    <property type="molecule type" value="Genomic_DNA"/>
</dbReference>
<dbReference type="RefSeq" id="WP_336350369.1">
    <property type="nucleotide sequence ID" value="NZ_JAZAQL010000002.1"/>
</dbReference>
<dbReference type="Proteomes" id="UP001596395">
    <property type="component" value="Unassembled WGS sequence"/>
</dbReference>
<organism evidence="2 3">
    <name type="scientific">Halorubellus litoreus</name>
    <dbReference type="NCBI Taxonomy" id="755308"/>
    <lineage>
        <taxon>Archaea</taxon>
        <taxon>Methanobacteriati</taxon>
        <taxon>Methanobacteriota</taxon>
        <taxon>Stenosarchaea group</taxon>
        <taxon>Halobacteria</taxon>
        <taxon>Halobacteriales</taxon>
        <taxon>Halorubellaceae</taxon>
        <taxon>Halorubellus</taxon>
    </lineage>
</organism>
<protein>
    <recommendedName>
        <fullName evidence="4">Lipoprotein</fullName>
    </recommendedName>
</protein>
<dbReference type="AlphaFoldDB" id="A0ABD5VIX3"/>